<keyword evidence="4" id="KW-1185">Reference proteome</keyword>
<dbReference type="KEGG" id="taz:TREAZ_2281"/>
<gene>
    <name evidence="3" type="ordered locus">TREAZ_2281</name>
</gene>
<dbReference type="HOGENOM" id="CLU_701739_0_0_12"/>
<organism evidence="3 4">
    <name type="scientific">Leadbettera azotonutricia (strain ATCC BAA-888 / DSM 13862 / ZAS-9)</name>
    <name type="common">Treponema azotonutricium</name>
    <dbReference type="NCBI Taxonomy" id="545695"/>
    <lineage>
        <taxon>Bacteria</taxon>
        <taxon>Pseudomonadati</taxon>
        <taxon>Spirochaetota</taxon>
        <taxon>Spirochaetia</taxon>
        <taxon>Spirochaetales</taxon>
        <taxon>Breznakiellaceae</taxon>
        <taxon>Leadbettera</taxon>
    </lineage>
</organism>
<dbReference type="InterPro" id="IPR042070">
    <property type="entry name" value="PucR_C-HTH_sf"/>
</dbReference>
<dbReference type="eggNOG" id="COG3835">
    <property type="taxonomic scope" value="Bacteria"/>
</dbReference>
<dbReference type="InterPro" id="IPR051448">
    <property type="entry name" value="CdaR-like_regulators"/>
</dbReference>
<feature type="domain" description="PucR C-terminal helix-turn-helix" evidence="2">
    <location>
        <begin position="331"/>
        <end position="373"/>
    </location>
</feature>
<dbReference type="AlphaFoldDB" id="F5Y824"/>
<evidence type="ECO:0000259" key="2">
    <source>
        <dbReference type="Pfam" id="PF13556"/>
    </source>
</evidence>
<dbReference type="Pfam" id="PF05651">
    <property type="entry name" value="Diacid_rec"/>
    <property type="match status" value="1"/>
</dbReference>
<accession>F5Y824</accession>
<dbReference type="Pfam" id="PF13556">
    <property type="entry name" value="HTH_30"/>
    <property type="match status" value="1"/>
</dbReference>
<evidence type="ECO:0000259" key="1">
    <source>
        <dbReference type="Pfam" id="PF05651"/>
    </source>
</evidence>
<dbReference type="OrthoDB" id="9792148at2"/>
<dbReference type="InterPro" id="IPR025736">
    <property type="entry name" value="PucR_C-HTH_dom"/>
</dbReference>
<protein>
    <recommendedName>
        <fullName evidence="5">Sugar diacid utilization regulator</fullName>
    </recommendedName>
</protein>
<evidence type="ECO:0008006" key="5">
    <source>
        <dbReference type="Google" id="ProtNLM"/>
    </source>
</evidence>
<dbReference type="Gene3D" id="1.10.10.2840">
    <property type="entry name" value="PucR C-terminal helix-turn-helix domain"/>
    <property type="match status" value="1"/>
</dbReference>
<dbReference type="PANTHER" id="PTHR33744:SF15">
    <property type="entry name" value="CARBOHYDRATE DIACID REGULATOR"/>
    <property type="match status" value="1"/>
</dbReference>
<name>F5Y824_LEAAZ</name>
<sequence length="392" mass="44473">MLLNSEFLEFLILKHMVGNSVIHVTNEEGRILASTESKRMGTKSSTAQYIIQVLRPAAIKSAEFVAYGTPIYFNKELSGCVVIRGPADSAPRQGELIRVSIESALEYEYYMRNREQNEDGTASIALMLLSDKIDAERLVPLMNKHELDNMLLRSVLCISLKFHQTSYFNINLNLGYQAGIERIRAEAVKRIKANRYLNSQDIVYVYDGNTIVIIKSFIPVSDYSRIYLSLDKICQDVARTLSEFSAFSFGISYGNVSYGINELKKSLQEAMEIISIGQRTQPKEQLFILEHILFDNICHYLYPQIVNKLIEPAISKLTKKDGSIQQDLISCAEAFVDNCMSFSRTAQNTMLHRNTINSRLAKLTSLTGLDPAHSFRDAFIIKMLATYIRQNK</sequence>
<dbReference type="STRING" id="545695.TREAZ_2281"/>
<dbReference type="Proteomes" id="UP000009222">
    <property type="component" value="Chromosome"/>
</dbReference>
<evidence type="ECO:0000313" key="3">
    <source>
        <dbReference type="EMBL" id="AEF83265.1"/>
    </source>
</evidence>
<reference evidence="4" key="1">
    <citation type="submission" date="2009-12" db="EMBL/GenBank/DDBJ databases">
        <title>Complete sequence of Treponema azotonutricium strain ZAS-9.</title>
        <authorList>
            <person name="Tetu S.G."/>
            <person name="Matson E."/>
            <person name="Ren Q."/>
            <person name="Seshadri R."/>
            <person name="Elbourne L."/>
            <person name="Hassan K.A."/>
            <person name="Durkin A."/>
            <person name="Radune D."/>
            <person name="Mohamoud Y."/>
            <person name="Shay R."/>
            <person name="Jin S."/>
            <person name="Zhang X."/>
            <person name="Lucey K."/>
            <person name="Ballor N.R."/>
            <person name="Ottesen E."/>
            <person name="Rosenthal R."/>
            <person name="Allen A."/>
            <person name="Leadbetter J.R."/>
            <person name="Paulsen I.T."/>
        </authorList>
    </citation>
    <scope>NUCLEOTIDE SEQUENCE [LARGE SCALE GENOMIC DNA]</scope>
    <source>
        <strain evidence="4">ATCC BAA-888 / DSM 13862 / ZAS-9</strain>
    </source>
</reference>
<dbReference type="InParanoid" id="F5Y824"/>
<feature type="domain" description="Putative sugar diacid recognition" evidence="1">
    <location>
        <begin position="22"/>
        <end position="121"/>
    </location>
</feature>
<dbReference type="PANTHER" id="PTHR33744">
    <property type="entry name" value="CARBOHYDRATE DIACID REGULATOR"/>
    <property type="match status" value="1"/>
</dbReference>
<proteinExistence type="predicted"/>
<reference evidence="3 4" key="2">
    <citation type="journal article" date="2011" name="ISME J.">
        <title>RNA-seq reveals cooperative metabolic interactions between two termite-gut spirochete species in co-culture.</title>
        <authorList>
            <person name="Rosenthal A.Z."/>
            <person name="Matson E.G."/>
            <person name="Eldar A."/>
            <person name="Leadbetter J.R."/>
        </authorList>
    </citation>
    <scope>NUCLEOTIDE SEQUENCE [LARGE SCALE GENOMIC DNA]</scope>
    <source>
        <strain evidence="4">ATCC BAA-888 / DSM 13862 / ZAS-9</strain>
    </source>
</reference>
<dbReference type="EMBL" id="CP001841">
    <property type="protein sequence ID" value="AEF83265.1"/>
    <property type="molecule type" value="Genomic_DNA"/>
</dbReference>
<evidence type="ECO:0000313" key="4">
    <source>
        <dbReference type="Proteomes" id="UP000009222"/>
    </source>
</evidence>
<dbReference type="FunCoup" id="F5Y824">
    <property type="interactions" value="2"/>
</dbReference>
<dbReference type="InterPro" id="IPR008599">
    <property type="entry name" value="Diacid_rec"/>
</dbReference>